<dbReference type="EMBL" id="JARKIB010000642">
    <property type="protein sequence ID" value="KAJ7695868.1"/>
    <property type="molecule type" value="Genomic_DNA"/>
</dbReference>
<reference evidence="1" key="1">
    <citation type="submission" date="2023-03" db="EMBL/GenBank/DDBJ databases">
        <title>Massive genome expansion in bonnet fungi (Mycena s.s.) driven by repeated elements and novel gene families across ecological guilds.</title>
        <authorList>
            <consortium name="Lawrence Berkeley National Laboratory"/>
            <person name="Harder C.B."/>
            <person name="Miyauchi S."/>
            <person name="Viragh M."/>
            <person name="Kuo A."/>
            <person name="Thoen E."/>
            <person name="Andreopoulos B."/>
            <person name="Lu D."/>
            <person name="Skrede I."/>
            <person name="Drula E."/>
            <person name="Henrissat B."/>
            <person name="Morin E."/>
            <person name="Kohler A."/>
            <person name="Barry K."/>
            <person name="LaButti K."/>
            <person name="Morin E."/>
            <person name="Salamov A."/>
            <person name="Lipzen A."/>
            <person name="Mereny Z."/>
            <person name="Hegedus B."/>
            <person name="Baldrian P."/>
            <person name="Stursova M."/>
            <person name="Weitz H."/>
            <person name="Taylor A."/>
            <person name="Grigoriev I.V."/>
            <person name="Nagy L.G."/>
            <person name="Martin F."/>
            <person name="Kauserud H."/>
        </authorList>
    </citation>
    <scope>NUCLEOTIDE SEQUENCE</scope>
    <source>
        <strain evidence="1">CBHHK182m</strain>
    </source>
</reference>
<name>A0AAD7DQI1_9AGAR</name>
<evidence type="ECO:0000313" key="1">
    <source>
        <dbReference type="EMBL" id="KAJ7695868.1"/>
    </source>
</evidence>
<dbReference type="AlphaFoldDB" id="A0AAD7DQI1"/>
<keyword evidence="2" id="KW-1185">Reference proteome</keyword>
<comment type="caution">
    <text evidence="1">The sequence shown here is derived from an EMBL/GenBank/DDBJ whole genome shotgun (WGS) entry which is preliminary data.</text>
</comment>
<gene>
    <name evidence="1" type="ORF">B0H16DRAFT_1750509</name>
</gene>
<evidence type="ECO:0000313" key="2">
    <source>
        <dbReference type="Proteomes" id="UP001215598"/>
    </source>
</evidence>
<accession>A0AAD7DQI1</accession>
<protein>
    <submittedName>
        <fullName evidence="1">Uncharacterized protein</fullName>
    </submittedName>
</protein>
<organism evidence="1 2">
    <name type="scientific">Mycena metata</name>
    <dbReference type="NCBI Taxonomy" id="1033252"/>
    <lineage>
        <taxon>Eukaryota</taxon>
        <taxon>Fungi</taxon>
        <taxon>Dikarya</taxon>
        <taxon>Basidiomycota</taxon>
        <taxon>Agaricomycotina</taxon>
        <taxon>Agaricomycetes</taxon>
        <taxon>Agaricomycetidae</taxon>
        <taxon>Agaricales</taxon>
        <taxon>Marasmiineae</taxon>
        <taxon>Mycenaceae</taxon>
        <taxon>Mycena</taxon>
    </lineage>
</organism>
<dbReference type="Proteomes" id="UP001215598">
    <property type="component" value="Unassembled WGS sequence"/>
</dbReference>
<proteinExistence type="predicted"/>
<sequence length="370" mass="43125">MEEEDPSSGGEEVHRWQWPDEAPVDLDVLREILTIPYERTDITSLVRVCKLFDLLLRHHMYRHVNLRTLRDAIVFFRAVVNSTNCALPLATISLQISFNLADDDTGDAAAWAVDIRTQHQKTLRKSTLCLGLRKLDPLGDNTFLDRFITKGELREHFPRSVEKLHLRPLPEEEDLFDLPHDPLRLFQSFNRSDTPNVVVLGPWHEDTWAESLAGIPRVVQLIVTTPTHLIWPPTVRHHDHELARWTANLRGDTTLHTIVLNYGYGDGGGSIDDWNQEELNSSWRPEMFWQRNIVGGTGMQNVWTRMLTIWARKVVTEPSNSTREEYFFNTEEKEGEDGTTYLRGWTHINENEHRQEWCSNREGWYNRPVF</sequence>